<dbReference type="AlphaFoldDB" id="A0A852WT14"/>
<dbReference type="GO" id="GO:0016887">
    <property type="term" value="F:ATP hydrolysis activity"/>
    <property type="evidence" value="ECO:0007669"/>
    <property type="project" value="InterPro"/>
</dbReference>
<proteinExistence type="inferred from homology"/>
<organism evidence="6 7">
    <name type="scientific">Pedococcus badiiscoriae</name>
    <dbReference type="NCBI Taxonomy" id="642776"/>
    <lineage>
        <taxon>Bacteria</taxon>
        <taxon>Bacillati</taxon>
        <taxon>Actinomycetota</taxon>
        <taxon>Actinomycetes</taxon>
        <taxon>Micrococcales</taxon>
        <taxon>Intrasporangiaceae</taxon>
        <taxon>Pedococcus</taxon>
    </lineage>
</organism>
<keyword evidence="2" id="KW-0813">Transport</keyword>
<dbReference type="InterPro" id="IPR050153">
    <property type="entry name" value="Metal_Ion_Import_ABC"/>
</dbReference>
<dbReference type="Gene3D" id="3.40.50.300">
    <property type="entry name" value="P-loop containing nucleotide triphosphate hydrolases"/>
    <property type="match status" value="1"/>
</dbReference>
<evidence type="ECO:0000256" key="2">
    <source>
        <dbReference type="ARBA" id="ARBA00022448"/>
    </source>
</evidence>
<evidence type="ECO:0000256" key="3">
    <source>
        <dbReference type="ARBA" id="ARBA00022741"/>
    </source>
</evidence>
<dbReference type="EMBL" id="JACCAB010000001">
    <property type="protein sequence ID" value="NYG08342.1"/>
    <property type="molecule type" value="Genomic_DNA"/>
</dbReference>
<dbReference type="SMART" id="SM00382">
    <property type="entry name" value="AAA"/>
    <property type="match status" value="1"/>
</dbReference>
<evidence type="ECO:0000313" key="7">
    <source>
        <dbReference type="Proteomes" id="UP000573599"/>
    </source>
</evidence>
<dbReference type="Pfam" id="PF00005">
    <property type="entry name" value="ABC_tran"/>
    <property type="match status" value="1"/>
</dbReference>
<dbReference type="Proteomes" id="UP000573599">
    <property type="component" value="Unassembled WGS sequence"/>
</dbReference>
<dbReference type="PROSITE" id="PS50893">
    <property type="entry name" value="ABC_TRANSPORTER_2"/>
    <property type="match status" value="1"/>
</dbReference>
<comment type="caution">
    <text evidence="6">The sequence shown here is derived from an EMBL/GenBank/DDBJ whole genome shotgun (WGS) entry which is preliminary data.</text>
</comment>
<dbReference type="InterPro" id="IPR003593">
    <property type="entry name" value="AAA+_ATPase"/>
</dbReference>
<accession>A0A852WT14</accession>
<dbReference type="PANTHER" id="PTHR42734:SF17">
    <property type="entry name" value="METAL TRANSPORT SYSTEM ATP-BINDING PROTEIN TM_0124-RELATED"/>
    <property type="match status" value="1"/>
</dbReference>
<keyword evidence="3" id="KW-0547">Nucleotide-binding</keyword>
<keyword evidence="7" id="KW-1185">Reference proteome</keyword>
<keyword evidence="4 6" id="KW-0067">ATP-binding</keyword>
<dbReference type="RefSeq" id="WP_179422690.1">
    <property type="nucleotide sequence ID" value="NZ_JACCAB010000001.1"/>
</dbReference>
<protein>
    <submittedName>
        <fullName evidence="6">ABC-2 type transport system ATP-binding protein</fullName>
    </submittedName>
</protein>
<dbReference type="GO" id="GO:0005524">
    <property type="term" value="F:ATP binding"/>
    <property type="evidence" value="ECO:0007669"/>
    <property type="project" value="UniProtKB-KW"/>
</dbReference>
<dbReference type="InterPro" id="IPR003439">
    <property type="entry name" value="ABC_transporter-like_ATP-bd"/>
</dbReference>
<dbReference type="InterPro" id="IPR017871">
    <property type="entry name" value="ABC_transporter-like_CS"/>
</dbReference>
<name>A0A852WT14_9MICO</name>
<evidence type="ECO:0000256" key="4">
    <source>
        <dbReference type="ARBA" id="ARBA00022840"/>
    </source>
</evidence>
<reference evidence="6 7" key="1">
    <citation type="submission" date="2020-07" db="EMBL/GenBank/DDBJ databases">
        <title>Sequencing the genomes of 1000 actinobacteria strains.</title>
        <authorList>
            <person name="Klenk H.-P."/>
        </authorList>
    </citation>
    <scope>NUCLEOTIDE SEQUENCE [LARGE SCALE GENOMIC DNA]</scope>
    <source>
        <strain evidence="6 7">DSM 23987</strain>
    </source>
</reference>
<feature type="domain" description="ABC transporter" evidence="5">
    <location>
        <begin position="16"/>
        <end position="233"/>
    </location>
</feature>
<evidence type="ECO:0000259" key="5">
    <source>
        <dbReference type="PROSITE" id="PS50893"/>
    </source>
</evidence>
<evidence type="ECO:0000256" key="1">
    <source>
        <dbReference type="ARBA" id="ARBA00005417"/>
    </source>
</evidence>
<dbReference type="SUPFAM" id="SSF52540">
    <property type="entry name" value="P-loop containing nucleoside triphosphate hydrolases"/>
    <property type="match status" value="1"/>
</dbReference>
<dbReference type="PROSITE" id="PS00211">
    <property type="entry name" value="ABC_TRANSPORTER_1"/>
    <property type="match status" value="1"/>
</dbReference>
<dbReference type="InterPro" id="IPR027417">
    <property type="entry name" value="P-loop_NTPase"/>
</dbReference>
<comment type="similarity">
    <text evidence="1">Belongs to the ABC transporter superfamily.</text>
</comment>
<sequence length="246" mass="26439">MTDDHQLAAEGDESDLRPRLRDVTMRRGSFVLACPEWRTLPGLTAVVGLNGAGKTTLLELLSGRLRPTEGEVEQAARVNVLPQVARLSSAVSVADLYRYLAALRGVGRREREAEVQTALRMAGLLDHEASPMRQLSGGWQQRALVGQCLLGSPTVLLLDEPTASLDVGAARAIWELMRELSGRLPVVVATHEASASVEFCDQMVAVYAGVVGQALEGDLLRTDLSRASGSAESFLLDLIAPQERSA</sequence>
<evidence type="ECO:0000313" key="6">
    <source>
        <dbReference type="EMBL" id="NYG08342.1"/>
    </source>
</evidence>
<gene>
    <name evidence="6" type="ORF">BJ986_002829</name>
</gene>
<dbReference type="PANTHER" id="PTHR42734">
    <property type="entry name" value="METAL TRANSPORT SYSTEM ATP-BINDING PROTEIN TM_0124-RELATED"/>
    <property type="match status" value="1"/>
</dbReference>